<dbReference type="PRINTS" id="PR00463">
    <property type="entry name" value="EP450I"/>
</dbReference>
<feature type="binding site" description="axial binding residue" evidence="12">
    <location>
        <position position="624"/>
    </location>
    <ligand>
        <name>heme</name>
        <dbReference type="ChEBI" id="CHEBI:30413"/>
    </ligand>
    <ligandPart>
        <name>Fe</name>
        <dbReference type="ChEBI" id="CHEBI:18248"/>
    </ligandPart>
</feature>
<keyword evidence="6" id="KW-0560">Oxidoreductase</keyword>
<keyword evidence="8" id="KW-0472">Membrane</keyword>
<dbReference type="OMA" id="MYTIAPA"/>
<organism evidence="14 15">
    <name type="scientific">Asparagus officinalis</name>
    <name type="common">Garden asparagus</name>
    <dbReference type="NCBI Taxonomy" id="4686"/>
    <lineage>
        <taxon>Eukaryota</taxon>
        <taxon>Viridiplantae</taxon>
        <taxon>Streptophyta</taxon>
        <taxon>Embryophyta</taxon>
        <taxon>Tracheophyta</taxon>
        <taxon>Spermatophyta</taxon>
        <taxon>Magnoliopsida</taxon>
        <taxon>Liliopsida</taxon>
        <taxon>Asparagales</taxon>
        <taxon>Asparagaceae</taxon>
        <taxon>Asparagoideae</taxon>
        <taxon>Asparagus</taxon>
    </lineage>
</organism>
<dbReference type="Gene3D" id="1.25.40.10">
    <property type="entry name" value="Tetratricopeptide repeat domain"/>
    <property type="match status" value="1"/>
</dbReference>
<comment type="catalytic activity">
    <reaction evidence="10">
        <text>4'-O-methylnorbelladine + reduced [NADPH--hemoprotein reductase] + O2 = (10bS,4aR)-noroxomaritidine + oxidized [NADPH--hemoprotein reductase] + 2 H2O + H(+)</text>
        <dbReference type="Rhea" id="RHEA:51264"/>
        <dbReference type="Rhea" id="RHEA-COMP:11964"/>
        <dbReference type="Rhea" id="RHEA-COMP:11965"/>
        <dbReference type="ChEBI" id="CHEBI:15377"/>
        <dbReference type="ChEBI" id="CHEBI:15378"/>
        <dbReference type="ChEBI" id="CHEBI:15379"/>
        <dbReference type="ChEBI" id="CHEBI:57618"/>
        <dbReference type="ChEBI" id="CHEBI:58210"/>
        <dbReference type="ChEBI" id="CHEBI:133993"/>
        <dbReference type="ChEBI" id="CHEBI:133996"/>
        <dbReference type="EC" id="1.14.19.50"/>
    </reaction>
</comment>
<comment type="similarity">
    <text evidence="2">Belongs to the cytochrome P450 family.</text>
</comment>
<evidence type="ECO:0000256" key="5">
    <source>
        <dbReference type="ARBA" id="ARBA00022989"/>
    </source>
</evidence>
<dbReference type="InterPro" id="IPR028565">
    <property type="entry name" value="MHD"/>
</dbReference>
<evidence type="ECO:0000313" key="15">
    <source>
        <dbReference type="Proteomes" id="UP000243459"/>
    </source>
</evidence>
<dbReference type="CDD" id="cd11064">
    <property type="entry name" value="CYP86A"/>
    <property type="match status" value="1"/>
</dbReference>
<evidence type="ECO:0000256" key="2">
    <source>
        <dbReference type="ARBA" id="ARBA00010617"/>
    </source>
</evidence>
<dbReference type="Gene3D" id="1.10.630.10">
    <property type="entry name" value="Cytochrome P450"/>
    <property type="match status" value="1"/>
</dbReference>
<dbReference type="Pfam" id="PF00067">
    <property type="entry name" value="p450"/>
    <property type="match status" value="1"/>
</dbReference>
<evidence type="ECO:0000256" key="3">
    <source>
        <dbReference type="ARBA" id="ARBA00022692"/>
    </source>
</evidence>
<dbReference type="GO" id="GO:0005506">
    <property type="term" value="F:iron ion binding"/>
    <property type="evidence" value="ECO:0007669"/>
    <property type="project" value="InterPro"/>
</dbReference>
<protein>
    <recommendedName>
        <fullName evidence="9">noroxomaritidine synthase</fullName>
        <ecNumber evidence="9">1.14.19.50</ecNumber>
    </recommendedName>
</protein>
<keyword evidence="12" id="KW-0349">Heme</keyword>
<keyword evidence="3" id="KW-0812">Transmembrane</keyword>
<evidence type="ECO:0000256" key="7">
    <source>
        <dbReference type="ARBA" id="ARBA00023004"/>
    </source>
</evidence>
<dbReference type="InterPro" id="IPR036168">
    <property type="entry name" value="AP2_Mu_C_sf"/>
</dbReference>
<evidence type="ECO:0000256" key="9">
    <source>
        <dbReference type="ARBA" id="ARBA00039071"/>
    </source>
</evidence>
<evidence type="ECO:0000256" key="12">
    <source>
        <dbReference type="PIRSR" id="PIRSR602401-1"/>
    </source>
</evidence>
<dbReference type="PROSITE" id="PS00086">
    <property type="entry name" value="CYTOCHROME_P450"/>
    <property type="match status" value="1"/>
</dbReference>
<evidence type="ECO:0000256" key="8">
    <source>
        <dbReference type="ARBA" id="ARBA00023136"/>
    </source>
</evidence>
<reference evidence="15" key="1">
    <citation type="journal article" date="2017" name="Nat. Commun.">
        <title>The asparagus genome sheds light on the origin and evolution of a young Y chromosome.</title>
        <authorList>
            <person name="Harkess A."/>
            <person name="Zhou J."/>
            <person name="Xu C."/>
            <person name="Bowers J.E."/>
            <person name="Van der Hulst R."/>
            <person name="Ayyampalayam S."/>
            <person name="Mercati F."/>
            <person name="Riccardi P."/>
            <person name="McKain M.R."/>
            <person name="Kakrana A."/>
            <person name="Tang H."/>
            <person name="Ray J."/>
            <person name="Groenendijk J."/>
            <person name="Arikit S."/>
            <person name="Mathioni S.M."/>
            <person name="Nakano M."/>
            <person name="Shan H."/>
            <person name="Telgmann-Rauber A."/>
            <person name="Kanno A."/>
            <person name="Yue Z."/>
            <person name="Chen H."/>
            <person name="Li W."/>
            <person name="Chen Y."/>
            <person name="Xu X."/>
            <person name="Zhang Y."/>
            <person name="Luo S."/>
            <person name="Chen H."/>
            <person name="Gao J."/>
            <person name="Mao Z."/>
            <person name="Pires J.C."/>
            <person name="Luo M."/>
            <person name="Kudrna D."/>
            <person name="Wing R.A."/>
            <person name="Meyers B.C."/>
            <person name="Yi K."/>
            <person name="Kong H."/>
            <person name="Lavrijsen P."/>
            <person name="Sunseri F."/>
            <person name="Falavigna A."/>
            <person name="Ye Y."/>
            <person name="Leebens-Mack J.H."/>
            <person name="Chen G."/>
        </authorList>
    </citation>
    <scope>NUCLEOTIDE SEQUENCE [LARGE SCALE GENOMIC DNA]</scope>
    <source>
        <strain evidence="15">cv. DH0086</strain>
    </source>
</reference>
<dbReference type="EC" id="1.14.19.50" evidence="9"/>
<evidence type="ECO:0000256" key="1">
    <source>
        <dbReference type="ARBA" id="ARBA00004167"/>
    </source>
</evidence>
<dbReference type="InterPro" id="IPR001128">
    <property type="entry name" value="Cyt_P450"/>
</dbReference>
<sequence>MFISCSLKEPAIASSVEIKVNGDHPRPEIKVFLLNLQDLLKISPKIGSSIANISIVEMREKDASSDKWFVRGGRCGEALDLFNEMRGGFVKPDKITVASVVSACASLGALDMGKWVHGFEDVKRIRDFMEDQGIMKTSPGHSLIEIDGQVYEFSRRSVKEELMKEIEVLCDEHNEGCSVYGRVNVIYEGGSITAILVFFVKESIQKEGRAPIAGTDFHQLIYFDTLFDYQTDIARKHQTYRLLKPSFSDMYTIAPANVEHVLKTNFSKYSKGQFNYNVVKDLLGDGIFAVDGDKWRQQRKLASYEFSTKVLREFSSDVFRATGVKLANKVGEAANSAAPFDMQDVLMKATLDSIFKVGFGVELNTLSGSDEFGSCFSKAFDESNYIVFRRYVDIFWETKKYFNIGLEAKLKKNIQVIDDFVFQLIRHKREQIKCGVKEKAKENILSRFILASQEQPEAITDQYLRDIILNFLIAGKDTSANTLSWFFYRVCKNPLVQEKIVDEIKHATGFKGLGAEFRDFAMSLTENVIDKMHYLHAALTETLRLYPAVPVDGKVADEDDVLPDGFKVKKGDGVYYLAYSMGRMISLWGEDAEDYRPERWLDNGSFKPESPFKFVAFNAGPRICLGKEFAYRQMKILAAMLLYFFKFKLEDESMTATYRVMFTLHIAKGLPLLAFHSGKTIELDDVTFHRCVNLTRFNSEKTISFVPLDGEFELMK</sequence>
<dbReference type="GO" id="GO:0016020">
    <property type="term" value="C:membrane"/>
    <property type="evidence" value="ECO:0007669"/>
    <property type="project" value="UniProtKB-SubCell"/>
</dbReference>
<dbReference type="AlphaFoldDB" id="A0A5P1FQH5"/>
<accession>A0A5P1FQH5</accession>
<gene>
    <name evidence="14" type="ORF">A4U43_C01F12410</name>
</gene>
<dbReference type="InterPro" id="IPR036396">
    <property type="entry name" value="Cyt_P450_sf"/>
</dbReference>
<feature type="domain" description="MHD" evidence="13">
    <location>
        <begin position="626"/>
        <end position="716"/>
    </location>
</feature>
<evidence type="ECO:0000256" key="4">
    <source>
        <dbReference type="ARBA" id="ARBA00022723"/>
    </source>
</evidence>
<dbReference type="GO" id="GO:0004497">
    <property type="term" value="F:monooxygenase activity"/>
    <property type="evidence" value="ECO:0007669"/>
    <property type="project" value="InterPro"/>
</dbReference>
<comment type="catalytic activity">
    <reaction evidence="11">
        <text>4'-O-methylnorbelladine + reduced [NADPH--hemoprotein reductase] + O2 = (10bR,4aS)-noroxomaritidine + oxidized [NADPH--hemoprotein reductase] + 2 H2O + H(+)</text>
        <dbReference type="Rhea" id="RHEA:51260"/>
        <dbReference type="Rhea" id="RHEA-COMP:11964"/>
        <dbReference type="Rhea" id="RHEA-COMP:11965"/>
        <dbReference type="ChEBI" id="CHEBI:15377"/>
        <dbReference type="ChEBI" id="CHEBI:15378"/>
        <dbReference type="ChEBI" id="CHEBI:15379"/>
        <dbReference type="ChEBI" id="CHEBI:57618"/>
        <dbReference type="ChEBI" id="CHEBI:58210"/>
        <dbReference type="ChEBI" id="CHEBI:133993"/>
        <dbReference type="ChEBI" id="CHEBI:133995"/>
        <dbReference type="EC" id="1.14.19.50"/>
    </reaction>
</comment>
<dbReference type="SUPFAM" id="SSF49447">
    <property type="entry name" value="Second domain of Mu2 adaptin subunit (ap50) of ap2 adaptor"/>
    <property type="match status" value="1"/>
</dbReference>
<evidence type="ECO:0000256" key="11">
    <source>
        <dbReference type="ARBA" id="ARBA00049170"/>
    </source>
</evidence>
<evidence type="ECO:0000256" key="10">
    <source>
        <dbReference type="ARBA" id="ARBA00048529"/>
    </source>
</evidence>
<dbReference type="InterPro" id="IPR017972">
    <property type="entry name" value="Cyt_P450_CS"/>
</dbReference>
<dbReference type="InterPro" id="IPR002401">
    <property type="entry name" value="Cyt_P450_E_grp-I"/>
</dbReference>
<keyword evidence="5" id="KW-1133">Transmembrane helix</keyword>
<dbReference type="SUPFAM" id="SSF48264">
    <property type="entry name" value="Cytochrome P450"/>
    <property type="match status" value="1"/>
</dbReference>
<dbReference type="EMBL" id="CM007381">
    <property type="protein sequence ID" value="ONK79973.1"/>
    <property type="molecule type" value="Genomic_DNA"/>
</dbReference>
<keyword evidence="7 12" id="KW-0408">Iron</keyword>
<evidence type="ECO:0000313" key="14">
    <source>
        <dbReference type="EMBL" id="ONK79973.1"/>
    </source>
</evidence>
<comment type="cofactor">
    <cofactor evidence="12">
        <name>heme</name>
        <dbReference type="ChEBI" id="CHEBI:30413"/>
    </cofactor>
</comment>
<dbReference type="PANTHER" id="PTHR24296">
    <property type="entry name" value="CYTOCHROME P450"/>
    <property type="match status" value="1"/>
</dbReference>
<dbReference type="Gramene" id="ONK79973">
    <property type="protein sequence ID" value="ONK79973"/>
    <property type="gene ID" value="A4U43_C01F12410"/>
</dbReference>
<dbReference type="PROSITE" id="PS51072">
    <property type="entry name" value="MHD"/>
    <property type="match status" value="1"/>
</dbReference>
<dbReference type="Proteomes" id="UP000243459">
    <property type="component" value="Chromosome 1"/>
</dbReference>
<dbReference type="GO" id="GO:0006629">
    <property type="term" value="P:lipid metabolic process"/>
    <property type="evidence" value="ECO:0007669"/>
    <property type="project" value="UniProtKB-ARBA"/>
</dbReference>
<comment type="subcellular location">
    <subcellularLocation>
        <location evidence="1">Membrane</location>
        <topology evidence="1">Single-pass membrane protein</topology>
    </subcellularLocation>
</comment>
<keyword evidence="15" id="KW-1185">Reference proteome</keyword>
<name>A0A5P1FQH5_ASPOF</name>
<keyword evidence="4 12" id="KW-0479">Metal-binding</keyword>
<dbReference type="GO" id="GO:0020037">
    <property type="term" value="F:heme binding"/>
    <property type="evidence" value="ECO:0007669"/>
    <property type="project" value="InterPro"/>
</dbReference>
<dbReference type="PRINTS" id="PR00385">
    <property type="entry name" value="P450"/>
</dbReference>
<evidence type="ECO:0000259" key="13">
    <source>
        <dbReference type="PROSITE" id="PS51072"/>
    </source>
</evidence>
<evidence type="ECO:0000256" key="6">
    <source>
        <dbReference type="ARBA" id="ARBA00023002"/>
    </source>
</evidence>
<dbReference type="GO" id="GO:0016705">
    <property type="term" value="F:oxidoreductase activity, acting on paired donors, with incorporation or reduction of molecular oxygen"/>
    <property type="evidence" value="ECO:0007669"/>
    <property type="project" value="InterPro"/>
</dbReference>
<dbReference type="InterPro" id="IPR011990">
    <property type="entry name" value="TPR-like_helical_dom_sf"/>
</dbReference>
<proteinExistence type="inferred from homology"/>